<sequence length="340" mass="37775">MRVSAVVSLKEHVWRSRAAAHAERVREVLGGMSPLEAAGARENPITNFVFTYYWGFKPGDLTRWSPGAGVELEVEDVAASMRLLSRGKWRRTESGAVAVDFAGRFDDLNMDAIRHAYKTLVATSRRAPVWNCYGLHEWAMLYGDRPSSRFQKAMPFRVSPATIAAVVEAPGALRCTHFDAYRFFAPSAQPLNEHPGLSRESQPSHEQPGCVHAGMDLFKYALRLAPFIRSELVADALAVAVEARILDMRASPYDLAAVFATDNHLGVDPSPVAVETRGGRRQYARLQCEIAEKAAPVRRELIRAYDRFLRADDDDDDARSPEMGRLPRTIPGDETTTTTS</sequence>
<evidence type="ECO:0000313" key="2">
    <source>
        <dbReference type="EMBL" id="KAJ8611308.1"/>
    </source>
</evidence>
<evidence type="ECO:0000313" key="3">
    <source>
        <dbReference type="Proteomes" id="UP001230188"/>
    </source>
</evidence>
<dbReference type="AlphaFoldDB" id="A0AAD7ULR1"/>
<evidence type="ECO:0008006" key="4">
    <source>
        <dbReference type="Google" id="ProtNLM"/>
    </source>
</evidence>
<proteinExistence type="predicted"/>
<feature type="region of interest" description="Disordered" evidence="1">
    <location>
        <begin position="312"/>
        <end position="340"/>
    </location>
</feature>
<comment type="caution">
    <text evidence="2">The sequence shown here is derived from an EMBL/GenBank/DDBJ whole genome shotgun (WGS) entry which is preliminary data.</text>
</comment>
<reference evidence="2" key="1">
    <citation type="submission" date="2023-01" db="EMBL/GenBank/DDBJ databases">
        <title>Metagenome sequencing of chrysophaentin producing Chrysophaeum taylorii.</title>
        <authorList>
            <person name="Davison J."/>
            <person name="Bewley C."/>
        </authorList>
    </citation>
    <scope>NUCLEOTIDE SEQUENCE</scope>
    <source>
        <strain evidence="2">NIES-1699</strain>
    </source>
</reference>
<gene>
    <name evidence="2" type="ORF">CTAYLR_006613</name>
</gene>
<protein>
    <recommendedName>
        <fullName evidence="4">3-methyladenine DNA glycosylase</fullName>
    </recommendedName>
</protein>
<name>A0AAD7ULR1_9STRA</name>
<evidence type="ECO:0000256" key="1">
    <source>
        <dbReference type="SAM" id="MobiDB-lite"/>
    </source>
</evidence>
<accession>A0AAD7ULR1</accession>
<dbReference type="EMBL" id="JAQMWT010000077">
    <property type="protein sequence ID" value="KAJ8611308.1"/>
    <property type="molecule type" value="Genomic_DNA"/>
</dbReference>
<keyword evidence="3" id="KW-1185">Reference proteome</keyword>
<dbReference type="Proteomes" id="UP001230188">
    <property type="component" value="Unassembled WGS sequence"/>
</dbReference>
<organism evidence="2 3">
    <name type="scientific">Chrysophaeum taylorii</name>
    <dbReference type="NCBI Taxonomy" id="2483200"/>
    <lineage>
        <taxon>Eukaryota</taxon>
        <taxon>Sar</taxon>
        <taxon>Stramenopiles</taxon>
        <taxon>Ochrophyta</taxon>
        <taxon>Pelagophyceae</taxon>
        <taxon>Pelagomonadales</taxon>
        <taxon>Pelagomonadaceae</taxon>
        <taxon>Chrysophaeum</taxon>
    </lineage>
</organism>